<dbReference type="Pfam" id="PF00226">
    <property type="entry name" value="DnaJ"/>
    <property type="match status" value="1"/>
</dbReference>
<dbReference type="PROSITE" id="PS00636">
    <property type="entry name" value="DNAJ_1"/>
    <property type="match status" value="1"/>
</dbReference>
<feature type="domain" description="J" evidence="1">
    <location>
        <begin position="54"/>
        <end position="118"/>
    </location>
</feature>
<dbReference type="Gene3D" id="1.10.287.110">
    <property type="entry name" value="DnaJ domain"/>
    <property type="match status" value="1"/>
</dbReference>
<dbReference type="CDD" id="cd06257">
    <property type="entry name" value="DnaJ"/>
    <property type="match status" value="1"/>
</dbReference>
<dbReference type="SUPFAM" id="SSF46565">
    <property type="entry name" value="Chaperone J-domain"/>
    <property type="match status" value="1"/>
</dbReference>
<accession>A0A7J7LFC5</accession>
<dbReference type="PANTHER" id="PTHR45432">
    <property type="entry name" value="CHAPERONE PROTEIN DNAJ 11, CHLOROPLASTIC-LIKE"/>
    <property type="match status" value="1"/>
</dbReference>
<sequence>MPMSSTCYSSSSLTHSFARNQITTCYNIPRCHFRVSAFANAETTIKRRAAAAANLYEILRVSETASRNEIKTAYRSLAKRFHPDASTLESDGCDFMEIHKAYATLSDQTARDRYDASIGADGSRRGSSFVGKSKMTRRWETDQCW</sequence>
<evidence type="ECO:0000259" key="1">
    <source>
        <dbReference type="PROSITE" id="PS50076"/>
    </source>
</evidence>
<dbReference type="Proteomes" id="UP000541444">
    <property type="component" value="Unassembled WGS sequence"/>
</dbReference>
<dbReference type="EMBL" id="JACGCM010002328">
    <property type="protein sequence ID" value="KAF6141327.1"/>
    <property type="molecule type" value="Genomic_DNA"/>
</dbReference>
<evidence type="ECO:0000313" key="3">
    <source>
        <dbReference type="Proteomes" id="UP000541444"/>
    </source>
</evidence>
<reference evidence="2 3" key="1">
    <citation type="journal article" date="2020" name="IScience">
        <title>Genome Sequencing of the Endangered Kingdonia uniflora (Circaeasteraceae, Ranunculales) Reveals Potential Mechanisms of Evolutionary Specialization.</title>
        <authorList>
            <person name="Sun Y."/>
            <person name="Deng T."/>
            <person name="Zhang A."/>
            <person name="Moore M.J."/>
            <person name="Landis J.B."/>
            <person name="Lin N."/>
            <person name="Zhang H."/>
            <person name="Zhang X."/>
            <person name="Huang J."/>
            <person name="Zhang X."/>
            <person name="Sun H."/>
            <person name="Wang H."/>
        </authorList>
    </citation>
    <scope>NUCLEOTIDE SEQUENCE [LARGE SCALE GENOMIC DNA]</scope>
    <source>
        <strain evidence="2">TB1705</strain>
        <tissue evidence="2">Leaf</tissue>
    </source>
</reference>
<organism evidence="2 3">
    <name type="scientific">Kingdonia uniflora</name>
    <dbReference type="NCBI Taxonomy" id="39325"/>
    <lineage>
        <taxon>Eukaryota</taxon>
        <taxon>Viridiplantae</taxon>
        <taxon>Streptophyta</taxon>
        <taxon>Embryophyta</taxon>
        <taxon>Tracheophyta</taxon>
        <taxon>Spermatophyta</taxon>
        <taxon>Magnoliopsida</taxon>
        <taxon>Ranunculales</taxon>
        <taxon>Circaeasteraceae</taxon>
        <taxon>Kingdonia</taxon>
    </lineage>
</organism>
<dbReference type="PANTHER" id="PTHR45432:SF2">
    <property type="entry name" value="CHAPERONE PROTEIN DNAJ 11, CHLOROPLASTIC"/>
    <property type="match status" value="1"/>
</dbReference>
<dbReference type="PROSITE" id="PS50076">
    <property type="entry name" value="DNAJ_2"/>
    <property type="match status" value="1"/>
</dbReference>
<dbReference type="AlphaFoldDB" id="A0A7J7LFC5"/>
<evidence type="ECO:0000313" key="2">
    <source>
        <dbReference type="EMBL" id="KAF6141327.1"/>
    </source>
</evidence>
<dbReference type="InterPro" id="IPR036869">
    <property type="entry name" value="J_dom_sf"/>
</dbReference>
<keyword evidence="3" id="KW-1185">Reference proteome</keyword>
<protein>
    <recommendedName>
        <fullName evidence="1">J domain-containing protein</fullName>
    </recommendedName>
</protein>
<comment type="caution">
    <text evidence="2">The sequence shown here is derived from an EMBL/GenBank/DDBJ whole genome shotgun (WGS) entry which is preliminary data.</text>
</comment>
<dbReference type="PRINTS" id="PR00625">
    <property type="entry name" value="JDOMAIN"/>
</dbReference>
<dbReference type="OrthoDB" id="445556at2759"/>
<dbReference type="SMART" id="SM00271">
    <property type="entry name" value="DnaJ"/>
    <property type="match status" value="1"/>
</dbReference>
<proteinExistence type="predicted"/>
<gene>
    <name evidence="2" type="ORF">GIB67_008504</name>
</gene>
<name>A0A7J7LFC5_9MAGN</name>
<dbReference type="InterPro" id="IPR001623">
    <property type="entry name" value="DnaJ_domain"/>
</dbReference>
<dbReference type="InterPro" id="IPR018253">
    <property type="entry name" value="DnaJ_domain_CS"/>
</dbReference>